<dbReference type="Proteomes" id="UP000027395">
    <property type="component" value="Chromosome"/>
</dbReference>
<evidence type="ECO:0000256" key="1">
    <source>
        <dbReference type="ARBA" id="ARBA00006700"/>
    </source>
</evidence>
<dbReference type="PANTHER" id="PTHR11620">
    <property type="entry name" value="60S RIBOSOMAL PROTEIN L23A"/>
    <property type="match status" value="1"/>
</dbReference>
<dbReference type="PATRIC" id="fig|388467.6.peg.371"/>
<dbReference type="SUPFAM" id="SSF54189">
    <property type="entry name" value="Ribosomal proteins S24e, L23 and L15e"/>
    <property type="match status" value="1"/>
</dbReference>
<dbReference type="EMBL" id="CM002803">
    <property type="protein sequence ID" value="KEI65630.1"/>
    <property type="molecule type" value="Genomic_DNA"/>
</dbReference>
<proteinExistence type="inferred from homology"/>
<dbReference type="Gene3D" id="3.30.70.330">
    <property type="match status" value="1"/>
</dbReference>
<dbReference type="InterPro" id="IPR012677">
    <property type="entry name" value="Nucleotide-bd_a/b_plait_sf"/>
</dbReference>
<keyword evidence="5 6" id="KW-0687">Ribonucleoprotein</keyword>
<dbReference type="InterPro" id="IPR012678">
    <property type="entry name" value="Ribosomal_uL23/eL15/eS24_sf"/>
</dbReference>
<comment type="similarity">
    <text evidence="1 6">Belongs to the universal ribosomal protein uL23 family.</text>
</comment>
<dbReference type="eggNOG" id="COG0089">
    <property type="taxonomic scope" value="Bacteria"/>
</dbReference>
<gene>
    <name evidence="6 7" type="primary">rplW</name>
    <name evidence="6" type="synonym">rpl23</name>
    <name evidence="7" type="ORF">A19Y_0421</name>
</gene>
<dbReference type="GO" id="GO:0005840">
    <property type="term" value="C:ribosome"/>
    <property type="evidence" value="ECO:0007669"/>
    <property type="project" value="UniProtKB-KW"/>
</dbReference>
<dbReference type="AlphaFoldDB" id="A0A073CNP2"/>
<evidence type="ECO:0000256" key="5">
    <source>
        <dbReference type="ARBA" id="ARBA00023274"/>
    </source>
</evidence>
<keyword evidence="3 6" id="KW-0694">RNA-binding</keyword>
<keyword evidence="2 6" id="KW-0699">rRNA-binding</keyword>
<evidence type="ECO:0000313" key="7">
    <source>
        <dbReference type="EMBL" id="KEI65630.1"/>
    </source>
</evidence>
<organism evidence="7 8">
    <name type="scientific">Planktothrix agardhii (strain NIVA-CYA 126/8)</name>
    <dbReference type="NCBI Taxonomy" id="388467"/>
    <lineage>
        <taxon>Bacteria</taxon>
        <taxon>Bacillati</taxon>
        <taxon>Cyanobacteriota</taxon>
        <taxon>Cyanophyceae</taxon>
        <taxon>Oscillatoriophycideae</taxon>
        <taxon>Oscillatoriales</taxon>
        <taxon>Microcoleaceae</taxon>
        <taxon>Planktothrix</taxon>
    </lineage>
</organism>
<evidence type="ECO:0000313" key="8">
    <source>
        <dbReference type="Proteomes" id="UP000027395"/>
    </source>
</evidence>
<sequence length="106" mass="12093">MQHDPGDLIDLVKRPIVTEKATRLMEINQFTFDVDRHATKPMIKQAIELLFPVKVKAVNTHIPPRKRRRVGKFVGFKTGYKRAIITLEDGEPCGKSCSQGCRVSCW</sequence>
<dbReference type="GO" id="GO:0019843">
    <property type="term" value="F:rRNA binding"/>
    <property type="evidence" value="ECO:0007669"/>
    <property type="project" value="UniProtKB-UniRule"/>
</dbReference>
<dbReference type="GO" id="GO:0006412">
    <property type="term" value="P:translation"/>
    <property type="evidence" value="ECO:0007669"/>
    <property type="project" value="UniProtKB-UniRule"/>
</dbReference>
<evidence type="ECO:0000256" key="6">
    <source>
        <dbReference type="HAMAP-Rule" id="MF_01369"/>
    </source>
</evidence>
<evidence type="ECO:0000256" key="3">
    <source>
        <dbReference type="ARBA" id="ARBA00022884"/>
    </source>
</evidence>
<accession>A0A073CNP2</accession>
<dbReference type="HAMAP" id="MF_01369_B">
    <property type="entry name" value="Ribosomal_uL23_B"/>
    <property type="match status" value="1"/>
</dbReference>
<dbReference type="HOGENOM" id="CLU_037562_3_2_3"/>
<reference evidence="7 8" key="1">
    <citation type="journal article" date="2014" name="Appl. Environ. Microbiol.">
        <title>Elucidation of insertion elements encoded on plasmids and in vitro construction of shuttle vectors from the toxic cyanobacterium Planktothrix.</title>
        <authorList>
            <person name="Christiansen G."/>
            <person name="Goesmann A."/>
            <person name="Kurmayer R."/>
        </authorList>
    </citation>
    <scope>NUCLEOTIDE SEQUENCE [LARGE SCALE GENOMIC DNA]</scope>
    <source>
        <strain evidence="7 8">NIVA-CYA 126/8</strain>
    </source>
</reference>
<dbReference type="Pfam" id="PF00276">
    <property type="entry name" value="Ribosomal_L23"/>
    <property type="match status" value="1"/>
</dbReference>
<comment type="function">
    <text evidence="6">One of the early assembly proteins it binds 23S rRNA. One of the proteins that surrounds the polypeptide exit tunnel on the outside of the ribosome. Forms the main docking site for trigger factor binding to the ribosome.</text>
</comment>
<evidence type="ECO:0000256" key="4">
    <source>
        <dbReference type="ARBA" id="ARBA00022980"/>
    </source>
</evidence>
<dbReference type="GO" id="GO:1990904">
    <property type="term" value="C:ribonucleoprotein complex"/>
    <property type="evidence" value="ECO:0007669"/>
    <property type="project" value="UniProtKB-KW"/>
</dbReference>
<evidence type="ECO:0000256" key="2">
    <source>
        <dbReference type="ARBA" id="ARBA00022730"/>
    </source>
</evidence>
<dbReference type="STRING" id="388467.A19Y_0421"/>
<protein>
    <recommendedName>
        <fullName evidence="6">Large ribosomal subunit protein uL23</fullName>
    </recommendedName>
</protein>
<comment type="subunit">
    <text evidence="6">Part of the 50S ribosomal subunit. Contacts protein L29, and trigger factor when it is bound to the ribosome.</text>
</comment>
<name>A0A073CNP2_PLAA1</name>
<dbReference type="NCBIfam" id="NF004368">
    <property type="entry name" value="PRK05738.3-4"/>
    <property type="match status" value="1"/>
</dbReference>
<keyword evidence="4 6" id="KW-0689">Ribosomal protein</keyword>
<keyword evidence="8" id="KW-1185">Reference proteome</keyword>
<dbReference type="FunFam" id="3.30.70.330:FF:000001">
    <property type="entry name" value="50S ribosomal protein L23"/>
    <property type="match status" value="1"/>
</dbReference>
<dbReference type="NCBIfam" id="NF004363">
    <property type="entry name" value="PRK05738.2-4"/>
    <property type="match status" value="1"/>
</dbReference>
<dbReference type="GO" id="GO:0003735">
    <property type="term" value="F:structural constituent of ribosome"/>
    <property type="evidence" value="ECO:0007669"/>
    <property type="project" value="InterPro"/>
</dbReference>
<dbReference type="InterPro" id="IPR013025">
    <property type="entry name" value="Ribosomal_uL23-like"/>
</dbReference>